<keyword evidence="6" id="KW-0747">Spliceosome</keyword>
<proteinExistence type="inferred from homology"/>
<dbReference type="InterPro" id="IPR004098">
    <property type="entry name" value="Prp18"/>
</dbReference>
<evidence type="ECO:0000256" key="7">
    <source>
        <dbReference type="ARBA" id="ARBA00022842"/>
    </source>
</evidence>
<dbReference type="WBParaSite" id="DME_0000324701-mRNA-1">
    <property type="protein sequence ID" value="DME_0000324701-mRNA-1"/>
    <property type="gene ID" value="DME_0000324701"/>
</dbReference>
<evidence type="ECO:0000256" key="8">
    <source>
        <dbReference type="ARBA" id="ARBA00023187"/>
    </source>
</evidence>
<dbReference type="SUPFAM" id="SSF47938">
    <property type="entry name" value="Functional domain of the splicing factor Prp18"/>
    <property type="match status" value="1"/>
</dbReference>
<dbReference type="SFLD" id="SFLDS00005">
    <property type="entry name" value="Isoprenoid_Synthase_Type_I"/>
    <property type="match status" value="1"/>
</dbReference>
<accession>A0A158Q3V2</accession>
<organism evidence="13 15">
    <name type="scientific">Dracunculus medinensis</name>
    <name type="common">Guinea worm</name>
    <dbReference type="NCBI Taxonomy" id="318479"/>
    <lineage>
        <taxon>Eukaryota</taxon>
        <taxon>Metazoa</taxon>
        <taxon>Ecdysozoa</taxon>
        <taxon>Nematoda</taxon>
        <taxon>Chromadorea</taxon>
        <taxon>Rhabditida</taxon>
        <taxon>Spirurina</taxon>
        <taxon>Dracunculoidea</taxon>
        <taxon>Dracunculidae</taxon>
        <taxon>Dracunculus</taxon>
    </lineage>
</organism>
<dbReference type="InterPro" id="IPR039979">
    <property type="entry name" value="PRPF18"/>
</dbReference>
<dbReference type="PANTHER" id="PTHR13007:SF19">
    <property type="entry name" value="PRE-MRNA-SPLICING FACTOR 18"/>
    <property type="match status" value="1"/>
</dbReference>
<dbReference type="InterPro" id="IPR014906">
    <property type="entry name" value="PRP4-like"/>
</dbReference>
<dbReference type="InterPro" id="IPR036285">
    <property type="entry name" value="PRP4-like_sf"/>
</dbReference>
<keyword evidence="14" id="KW-1185">Reference proteome</keyword>
<keyword evidence="4" id="KW-0507">mRNA processing</keyword>
<dbReference type="STRING" id="318479.A0A158Q3V2"/>
<dbReference type="GO" id="GO:0005682">
    <property type="term" value="C:U5 snRNP"/>
    <property type="evidence" value="ECO:0007669"/>
    <property type="project" value="TreeGrafter"/>
</dbReference>
<dbReference type="Proteomes" id="UP000274756">
    <property type="component" value="Unassembled WGS sequence"/>
</dbReference>
<reference evidence="15" key="1">
    <citation type="submission" date="2016-04" db="UniProtKB">
        <authorList>
            <consortium name="WormBaseParasite"/>
        </authorList>
    </citation>
    <scope>IDENTIFICATION</scope>
</reference>
<keyword evidence="5" id="KW-0479">Metal-binding</keyword>
<evidence type="ECO:0000256" key="5">
    <source>
        <dbReference type="ARBA" id="ARBA00022723"/>
    </source>
</evidence>
<dbReference type="GO" id="GO:0046540">
    <property type="term" value="C:U4/U6 x U5 tri-snRNP complex"/>
    <property type="evidence" value="ECO:0007669"/>
    <property type="project" value="TreeGrafter"/>
</dbReference>
<evidence type="ECO:0000256" key="1">
    <source>
        <dbReference type="ARBA" id="ARBA00004123"/>
    </source>
</evidence>
<evidence type="ECO:0000313" key="13">
    <source>
        <dbReference type="Proteomes" id="UP000038040"/>
    </source>
</evidence>
<dbReference type="InterPro" id="IPR000092">
    <property type="entry name" value="Polyprenyl_synt"/>
</dbReference>
<evidence type="ECO:0000256" key="9">
    <source>
        <dbReference type="ARBA" id="ARBA00023242"/>
    </source>
</evidence>
<dbReference type="CDD" id="cd00685">
    <property type="entry name" value="Trans_IPPS_HT"/>
    <property type="match status" value="1"/>
</dbReference>
<evidence type="ECO:0000256" key="2">
    <source>
        <dbReference type="ARBA" id="ARBA00008137"/>
    </source>
</evidence>
<dbReference type="PROSITE" id="PS00723">
    <property type="entry name" value="POLYPRENYL_SYNTHASE_1"/>
    <property type="match status" value="1"/>
</dbReference>
<dbReference type="Gene3D" id="4.10.280.110">
    <property type="entry name" value="Pre-mRNA processing factor 4 domain"/>
    <property type="match status" value="1"/>
</dbReference>
<dbReference type="Gene3D" id="1.10.600.10">
    <property type="entry name" value="Farnesyl Diphosphate Synthase"/>
    <property type="match status" value="1"/>
</dbReference>
<evidence type="ECO:0000313" key="14">
    <source>
        <dbReference type="Proteomes" id="UP000274756"/>
    </source>
</evidence>
<comment type="similarity">
    <text evidence="2">Belongs to the PRP18 family.</text>
</comment>
<dbReference type="PANTHER" id="PTHR13007">
    <property type="entry name" value="PRE-MRNA SPLICING FACTOR-RELATED"/>
    <property type="match status" value="1"/>
</dbReference>
<reference evidence="12 14" key="2">
    <citation type="submission" date="2018-11" db="EMBL/GenBank/DDBJ databases">
        <authorList>
            <consortium name="Pathogen Informatics"/>
        </authorList>
    </citation>
    <scope>NUCLEOTIDE SEQUENCE [LARGE SCALE GENOMIC DNA]</scope>
</reference>
<dbReference type="SMART" id="SM00500">
    <property type="entry name" value="SFM"/>
    <property type="match status" value="1"/>
</dbReference>
<evidence type="ECO:0000313" key="15">
    <source>
        <dbReference type="WBParaSite" id="DME_0000324701-mRNA-1"/>
    </source>
</evidence>
<dbReference type="OrthoDB" id="6921389at2759"/>
<dbReference type="GO" id="GO:0071021">
    <property type="term" value="C:U2-type post-spliceosomal complex"/>
    <property type="evidence" value="ECO:0007669"/>
    <property type="project" value="TreeGrafter"/>
</dbReference>
<dbReference type="GO" id="GO:0042811">
    <property type="term" value="P:pheromone biosynthetic process"/>
    <property type="evidence" value="ECO:0007669"/>
    <property type="project" value="UniProtKB-ARBA"/>
</dbReference>
<sequence>MEIITAEIERKRKQIKDIEHVEPSGMKYIKRSDLSAKQEEEYWKRYLSNFFQQSLKKFGYNFKSIDGTISKTNSNQKENEFDVDDMPWSEIVKRLRGRSQPILLFGETRKDSRLRLRKLEIEQPDMKEGWKNDFQSAMREVDHELIEEVIKGQQDNAGRHDVDMPNSAGDTSWERIEANARLLGEGENPNRDCDIIREFFSYILTRWGKALNARDEATKRHGCASDFLSFLLIHKLKSAEGKLAATMHKQTMEHLRPLMSNLEKHNVNADIREHLIKICRLLIIDRDYIRANNAYMEMAIGNAPWPVGVTRSGLHQRPGSAKAYVSNIAHVLNDETQRKYIQAIINEFQAFKRLMTRCQKFFQLLKFFRNQIEKFFEEKMENDEDIDEVHLCAPYNYIRKMPGKGIRNQMTKAFNLWLNIDEQIMNNILSIIELLHNASLMVDDIEDGTVLRRGLPVTHSIYGVPRTINTANYMYFVALSKCLKLNNFEAVDLFTHYIQELHRGQGKEIYWRDTPHCPTEKEYEKMVLQKTGSLFHLPIRLMQLFSGRSYDFTSLIHHISLYFQIRDDYINLCSKEYEAQKGFAEDLTEGKFSFLIIAAVSRDNRDDEILSK</sequence>
<dbReference type="SUPFAM" id="SSF158230">
    <property type="entry name" value="PRP4-like"/>
    <property type="match status" value="1"/>
</dbReference>
<dbReference type="GO" id="GO:0046872">
    <property type="term" value="F:metal ion binding"/>
    <property type="evidence" value="ECO:0007669"/>
    <property type="project" value="UniProtKB-KW"/>
</dbReference>
<evidence type="ECO:0000313" key="12">
    <source>
        <dbReference type="EMBL" id="VDN57433.1"/>
    </source>
</evidence>
<evidence type="ECO:0000256" key="6">
    <source>
        <dbReference type="ARBA" id="ARBA00022728"/>
    </source>
</evidence>
<dbReference type="Pfam" id="PF02840">
    <property type="entry name" value="Prp18"/>
    <property type="match status" value="1"/>
</dbReference>
<dbReference type="EMBL" id="UYYG01001160">
    <property type="protein sequence ID" value="VDN57433.1"/>
    <property type="molecule type" value="Genomic_DNA"/>
</dbReference>
<dbReference type="Proteomes" id="UP000038040">
    <property type="component" value="Unplaced"/>
</dbReference>
<dbReference type="GO" id="GO:0000350">
    <property type="term" value="P:generation of catalytic spliceosome for second transesterification step"/>
    <property type="evidence" value="ECO:0007669"/>
    <property type="project" value="TreeGrafter"/>
</dbReference>
<dbReference type="Pfam" id="PF08799">
    <property type="entry name" value="PRP4"/>
    <property type="match status" value="1"/>
</dbReference>
<keyword evidence="8" id="KW-0508">mRNA splicing</keyword>
<evidence type="ECO:0000259" key="11">
    <source>
        <dbReference type="SMART" id="SM00500"/>
    </source>
</evidence>
<keyword evidence="7" id="KW-0460">Magnesium</keyword>
<protein>
    <recommendedName>
        <fullName evidence="3">Pre-mRNA-splicing factor 18</fullName>
    </recommendedName>
    <alternativeName>
        <fullName evidence="10">PRP18 homolog</fullName>
    </alternativeName>
</protein>
<dbReference type="SUPFAM" id="SSF48576">
    <property type="entry name" value="Terpenoid synthases"/>
    <property type="match status" value="1"/>
</dbReference>
<name>A0A158Q3V2_DRAME</name>
<evidence type="ECO:0000256" key="10">
    <source>
        <dbReference type="ARBA" id="ARBA00031388"/>
    </source>
</evidence>
<dbReference type="AlphaFoldDB" id="A0A158Q3V2"/>
<evidence type="ECO:0000256" key="3">
    <source>
        <dbReference type="ARBA" id="ARBA00018242"/>
    </source>
</evidence>
<evidence type="ECO:0000256" key="4">
    <source>
        <dbReference type="ARBA" id="ARBA00022664"/>
    </source>
</evidence>
<dbReference type="GO" id="GO:0004659">
    <property type="term" value="F:prenyltransferase activity"/>
    <property type="evidence" value="ECO:0007669"/>
    <property type="project" value="InterPro"/>
</dbReference>
<keyword evidence="9" id="KW-0539">Nucleus</keyword>
<dbReference type="GO" id="GO:0008299">
    <property type="term" value="P:isoprenoid biosynthetic process"/>
    <property type="evidence" value="ECO:0007669"/>
    <property type="project" value="InterPro"/>
</dbReference>
<feature type="domain" description="Pre-mRNA processing factor 4 (PRP4)-like" evidence="11">
    <location>
        <begin position="86"/>
        <end position="136"/>
    </location>
</feature>
<comment type="subcellular location">
    <subcellularLocation>
        <location evidence="1">Nucleus</location>
    </subcellularLocation>
</comment>
<dbReference type="Gene3D" id="1.20.940.10">
    <property type="entry name" value="Functional domain of the splicing factor Prp18"/>
    <property type="match status" value="1"/>
</dbReference>
<gene>
    <name evidence="12" type="ORF">DME_LOCUS7406</name>
</gene>
<dbReference type="Pfam" id="PF00348">
    <property type="entry name" value="polyprenyl_synt"/>
    <property type="match status" value="1"/>
</dbReference>
<dbReference type="InterPro" id="IPR033749">
    <property type="entry name" value="Polyprenyl_synt_CS"/>
</dbReference>
<dbReference type="InterPro" id="IPR008949">
    <property type="entry name" value="Isoprenoid_synthase_dom_sf"/>
</dbReference>